<name>A0A1H9CU69_9BACT</name>
<gene>
    <name evidence="4" type="ORF">SAMN05444359_10518</name>
</gene>
<dbReference type="OrthoDB" id="9794725at2"/>
<evidence type="ECO:0000313" key="4">
    <source>
        <dbReference type="EMBL" id="SEQ04724.1"/>
    </source>
</evidence>
<reference evidence="5" key="1">
    <citation type="submission" date="2016-10" db="EMBL/GenBank/DDBJ databases">
        <authorList>
            <person name="Varghese N."/>
            <person name="Submissions S."/>
        </authorList>
    </citation>
    <scope>NUCLEOTIDE SEQUENCE [LARGE SCALE GENOMIC DNA]</scope>
    <source>
        <strain evidence="5">DSM 24740</strain>
    </source>
</reference>
<evidence type="ECO:0000259" key="3">
    <source>
        <dbReference type="Pfam" id="PF20434"/>
    </source>
</evidence>
<proteinExistence type="predicted"/>
<dbReference type="STRING" id="478744.SAMN05444359_10518"/>
<protein>
    <submittedName>
        <fullName evidence="4">Acetyl esterase/lipase</fullName>
    </submittedName>
</protein>
<evidence type="ECO:0000256" key="2">
    <source>
        <dbReference type="SAM" id="SignalP"/>
    </source>
</evidence>
<feature type="domain" description="BD-FAE-like" evidence="3">
    <location>
        <begin position="60"/>
        <end position="257"/>
    </location>
</feature>
<dbReference type="InParanoid" id="A0A1H9CU69"/>
<accession>A0A1H9CU69</accession>
<dbReference type="Proteomes" id="UP000199021">
    <property type="component" value="Unassembled WGS sequence"/>
</dbReference>
<organism evidence="4 5">
    <name type="scientific">Neolewinella agarilytica</name>
    <dbReference type="NCBI Taxonomy" id="478744"/>
    <lineage>
        <taxon>Bacteria</taxon>
        <taxon>Pseudomonadati</taxon>
        <taxon>Bacteroidota</taxon>
        <taxon>Saprospiria</taxon>
        <taxon>Saprospirales</taxon>
        <taxon>Lewinellaceae</taxon>
        <taxon>Neolewinella</taxon>
    </lineage>
</organism>
<feature type="signal peptide" evidence="2">
    <location>
        <begin position="1"/>
        <end position="18"/>
    </location>
</feature>
<dbReference type="Gene3D" id="3.40.50.1820">
    <property type="entry name" value="alpha/beta hydrolase"/>
    <property type="match status" value="1"/>
</dbReference>
<dbReference type="AlphaFoldDB" id="A0A1H9CU69"/>
<dbReference type="InterPro" id="IPR049492">
    <property type="entry name" value="BD-FAE-like_dom"/>
</dbReference>
<dbReference type="GO" id="GO:0016787">
    <property type="term" value="F:hydrolase activity"/>
    <property type="evidence" value="ECO:0007669"/>
    <property type="project" value="UniProtKB-KW"/>
</dbReference>
<dbReference type="InterPro" id="IPR029058">
    <property type="entry name" value="AB_hydrolase_fold"/>
</dbReference>
<dbReference type="PANTHER" id="PTHR48081">
    <property type="entry name" value="AB HYDROLASE SUPERFAMILY PROTEIN C4A8.06C"/>
    <property type="match status" value="1"/>
</dbReference>
<dbReference type="RefSeq" id="WP_090166239.1">
    <property type="nucleotide sequence ID" value="NZ_FOFB01000005.1"/>
</dbReference>
<keyword evidence="2" id="KW-0732">Signal</keyword>
<dbReference type="InterPro" id="IPR050300">
    <property type="entry name" value="GDXG_lipolytic_enzyme"/>
</dbReference>
<dbReference type="SUPFAM" id="SSF53474">
    <property type="entry name" value="alpha/beta-Hydrolases"/>
    <property type="match status" value="1"/>
</dbReference>
<dbReference type="PANTHER" id="PTHR48081:SF6">
    <property type="entry name" value="PEPTIDASE S9 PROLYL OLIGOPEPTIDASE CATALYTIC DOMAIN-CONTAINING PROTEIN"/>
    <property type="match status" value="1"/>
</dbReference>
<feature type="chain" id="PRO_5011531493" evidence="2">
    <location>
        <begin position="19"/>
        <end position="308"/>
    </location>
</feature>
<evidence type="ECO:0000256" key="1">
    <source>
        <dbReference type="ARBA" id="ARBA00022801"/>
    </source>
</evidence>
<sequence>MRGLLVLLTIVTITSMNAQSVIELYPEGIPCANAWADEMEDRPANGKMLTKVHTPLLHHYAPVKRMASGSALMVIPGGGYVVEAWDLEGVDIANRFTNAGLQVFILQHRLPRWETDECKSHVALDDARRGVQTIRLMADSLGIDPAKIAVMGFSAGGHLSGSAAVHPLPADSTSSLPAARYSSRPDASMMIYPVTIMDDSGYGHSGSAVSLMGEDYLRHKLRSYYNLPEQVHPDVPPTFLAHASDDQAVPPENALRYYRALVANKVPASLHIYANGGHGFGSGKDSSGPVRNWLDRALDWLESLGFVE</sequence>
<keyword evidence="5" id="KW-1185">Reference proteome</keyword>
<dbReference type="Pfam" id="PF20434">
    <property type="entry name" value="BD-FAE"/>
    <property type="match status" value="1"/>
</dbReference>
<keyword evidence="1" id="KW-0378">Hydrolase</keyword>
<evidence type="ECO:0000313" key="5">
    <source>
        <dbReference type="Proteomes" id="UP000199021"/>
    </source>
</evidence>
<dbReference type="EMBL" id="FOFB01000005">
    <property type="protein sequence ID" value="SEQ04724.1"/>
    <property type="molecule type" value="Genomic_DNA"/>
</dbReference>